<dbReference type="AlphaFoldDB" id="A0AB33GI17"/>
<dbReference type="EMBL" id="CP031217">
    <property type="protein sequence ID" value="AXH12292.1"/>
    <property type="molecule type" value="Genomic_DNA"/>
</dbReference>
<sequence>MRTFLISLGVIAILSGCATWKGVKKDSSDAWKATKKGTNKAYNATKEAIHEATD</sequence>
<protein>
    <recommendedName>
        <fullName evidence="3">Lipoprotein</fullName>
    </recommendedName>
</protein>
<dbReference type="KEGG" id="hbv:ABIV_1292"/>
<dbReference type="Proteomes" id="UP000253850">
    <property type="component" value="Chromosome"/>
</dbReference>
<proteinExistence type="predicted"/>
<dbReference type="PROSITE" id="PS51257">
    <property type="entry name" value="PROKAR_LIPOPROTEIN"/>
    <property type="match status" value="1"/>
</dbReference>
<evidence type="ECO:0000313" key="1">
    <source>
        <dbReference type="EMBL" id="AXH12292.1"/>
    </source>
</evidence>
<evidence type="ECO:0008006" key="3">
    <source>
        <dbReference type="Google" id="ProtNLM"/>
    </source>
</evidence>
<gene>
    <name evidence="1" type="ORF">ABIV_1292</name>
</gene>
<evidence type="ECO:0000313" key="2">
    <source>
        <dbReference type="Proteomes" id="UP000253850"/>
    </source>
</evidence>
<accession>A0AB33GI17</accession>
<organism evidence="1 2">
    <name type="scientific">Halarcobacter bivalviorum</name>
    <dbReference type="NCBI Taxonomy" id="663364"/>
    <lineage>
        <taxon>Bacteria</taxon>
        <taxon>Pseudomonadati</taxon>
        <taxon>Campylobacterota</taxon>
        <taxon>Epsilonproteobacteria</taxon>
        <taxon>Campylobacterales</taxon>
        <taxon>Arcobacteraceae</taxon>
        <taxon>Halarcobacter</taxon>
    </lineage>
</organism>
<reference evidence="1 2" key="1">
    <citation type="submission" date="2018-07" db="EMBL/GenBank/DDBJ databases">
        <title>Complete genome of the Arcobacter bivalviorum type strain LMG 26154.</title>
        <authorList>
            <person name="Miller W.G."/>
            <person name="Yee E."/>
            <person name="Bono J.L."/>
        </authorList>
    </citation>
    <scope>NUCLEOTIDE SEQUENCE [LARGE SCALE GENOMIC DNA]</scope>
    <source>
        <strain evidence="1 2">LMG 26154</strain>
    </source>
</reference>
<name>A0AB33GI17_9BACT</name>
<dbReference type="RefSeq" id="WP_162917985.1">
    <property type="nucleotide sequence ID" value="NZ_CP031217.1"/>
</dbReference>